<evidence type="ECO:0008006" key="5">
    <source>
        <dbReference type="Google" id="ProtNLM"/>
    </source>
</evidence>
<comment type="caution">
    <text evidence="3">The sequence shown here is derived from an EMBL/GenBank/DDBJ whole genome shotgun (WGS) entry which is preliminary data.</text>
</comment>
<dbReference type="AlphaFoldDB" id="A0AAV1WH84"/>
<feature type="chain" id="PRO_5043326373" description="Glycine-rich protein" evidence="2">
    <location>
        <begin position="22"/>
        <end position="108"/>
    </location>
</feature>
<evidence type="ECO:0000256" key="2">
    <source>
        <dbReference type="SAM" id="SignalP"/>
    </source>
</evidence>
<organism evidence="3 4">
    <name type="scientific">Lupinus luteus</name>
    <name type="common">European yellow lupine</name>
    <dbReference type="NCBI Taxonomy" id="3873"/>
    <lineage>
        <taxon>Eukaryota</taxon>
        <taxon>Viridiplantae</taxon>
        <taxon>Streptophyta</taxon>
        <taxon>Embryophyta</taxon>
        <taxon>Tracheophyta</taxon>
        <taxon>Spermatophyta</taxon>
        <taxon>Magnoliopsida</taxon>
        <taxon>eudicotyledons</taxon>
        <taxon>Gunneridae</taxon>
        <taxon>Pentapetalae</taxon>
        <taxon>rosids</taxon>
        <taxon>fabids</taxon>
        <taxon>Fabales</taxon>
        <taxon>Fabaceae</taxon>
        <taxon>Papilionoideae</taxon>
        <taxon>50 kb inversion clade</taxon>
        <taxon>genistoids sensu lato</taxon>
        <taxon>core genistoids</taxon>
        <taxon>Genisteae</taxon>
        <taxon>Lupinus</taxon>
    </lineage>
</organism>
<dbReference type="Proteomes" id="UP001497480">
    <property type="component" value="Unassembled WGS sequence"/>
</dbReference>
<proteinExistence type="predicted"/>
<accession>A0AAV1WH84</accession>
<name>A0AAV1WH84_LUPLU</name>
<feature type="region of interest" description="Disordered" evidence="1">
    <location>
        <begin position="26"/>
        <end position="70"/>
    </location>
</feature>
<feature type="signal peptide" evidence="2">
    <location>
        <begin position="1"/>
        <end position="21"/>
    </location>
</feature>
<feature type="compositionally biased region" description="Gly residues" evidence="1">
    <location>
        <begin position="55"/>
        <end position="64"/>
    </location>
</feature>
<dbReference type="PANTHER" id="PTHR37389">
    <property type="entry name" value="NODULIN-24"/>
    <property type="match status" value="1"/>
</dbReference>
<sequence>MGSKALLVVVMFLATILLISAEVASKENDQKFDKKDGNHTSKGVEESKYPDFGSGPYGGRYGGGFRRRGGRYCRYGCCGWRDFYGRCRRCCSFPGEHLDNDVNAEPHN</sequence>
<dbReference type="EMBL" id="CAXHTB010000006">
    <property type="protein sequence ID" value="CAL0308399.1"/>
    <property type="molecule type" value="Genomic_DNA"/>
</dbReference>
<keyword evidence="2" id="KW-0732">Signal</keyword>
<keyword evidence="4" id="KW-1185">Reference proteome</keyword>
<dbReference type="PANTHER" id="PTHR37389:SF37">
    <property type="entry name" value="GLYCINE RICH PROTEIN-RELATED"/>
    <property type="match status" value="1"/>
</dbReference>
<evidence type="ECO:0000313" key="4">
    <source>
        <dbReference type="Proteomes" id="UP001497480"/>
    </source>
</evidence>
<dbReference type="InterPro" id="IPR010800">
    <property type="entry name" value="GRP"/>
</dbReference>
<reference evidence="3 4" key="1">
    <citation type="submission" date="2024-03" db="EMBL/GenBank/DDBJ databases">
        <authorList>
            <person name="Martinez-Hernandez J."/>
        </authorList>
    </citation>
    <scope>NUCLEOTIDE SEQUENCE [LARGE SCALE GENOMIC DNA]</scope>
</reference>
<evidence type="ECO:0000313" key="3">
    <source>
        <dbReference type="EMBL" id="CAL0308399.1"/>
    </source>
</evidence>
<protein>
    <recommendedName>
        <fullName evidence="5">Glycine-rich protein</fullName>
    </recommendedName>
</protein>
<feature type="compositionally biased region" description="Basic and acidic residues" evidence="1">
    <location>
        <begin position="26"/>
        <end position="49"/>
    </location>
</feature>
<gene>
    <name evidence="3" type="ORF">LLUT_LOCUS9459</name>
</gene>
<dbReference type="Pfam" id="PF07172">
    <property type="entry name" value="GRP"/>
    <property type="match status" value="1"/>
</dbReference>
<evidence type="ECO:0000256" key="1">
    <source>
        <dbReference type="SAM" id="MobiDB-lite"/>
    </source>
</evidence>